<evidence type="ECO:0000256" key="2">
    <source>
        <dbReference type="ARBA" id="ARBA00022490"/>
    </source>
</evidence>
<evidence type="ECO:0000313" key="7">
    <source>
        <dbReference type="EMBL" id="KAJ3262092.1"/>
    </source>
</evidence>
<feature type="compositionally biased region" description="Polar residues" evidence="6">
    <location>
        <begin position="33"/>
        <end position="93"/>
    </location>
</feature>
<keyword evidence="2" id="KW-0963">Cytoplasm</keyword>
<evidence type="ECO:0000256" key="1">
    <source>
        <dbReference type="ARBA" id="ARBA00004300"/>
    </source>
</evidence>
<accession>A0AAD5Y8K3</accession>
<dbReference type="Pfam" id="PF13516">
    <property type="entry name" value="LRR_6"/>
    <property type="match status" value="4"/>
</dbReference>
<organism evidence="7 8">
    <name type="scientific">Boothiomyces macroporosus</name>
    <dbReference type="NCBI Taxonomy" id="261099"/>
    <lineage>
        <taxon>Eukaryota</taxon>
        <taxon>Fungi</taxon>
        <taxon>Fungi incertae sedis</taxon>
        <taxon>Chytridiomycota</taxon>
        <taxon>Chytridiomycota incertae sedis</taxon>
        <taxon>Chytridiomycetes</taxon>
        <taxon>Rhizophydiales</taxon>
        <taxon>Terramycetaceae</taxon>
        <taxon>Boothiomyces</taxon>
    </lineage>
</organism>
<reference evidence="7" key="1">
    <citation type="submission" date="2020-05" db="EMBL/GenBank/DDBJ databases">
        <title>Phylogenomic resolution of chytrid fungi.</title>
        <authorList>
            <person name="Stajich J.E."/>
            <person name="Amses K."/>
            <person name="Simmons R."/>
            <person name="Seto K."/>
            <person name="Myers J."/>
            <person name="Bonds A."/>
            <person name="Quandt C.A."/>
            <person name="Barry K."/>
            <person name="Liu P."/>
            <person name="Grigoriev I."/>
            <person name="Longcore J.E."/>
            <person name="James T.Y."/>
        </authorList>
    </citation>
    <scope>NUCLEOTIDE SEQUENCE</scope>
    <source>
        <strain evidence="7">PLAUS21</strain>
    </source>
</reference>
<dbReference type="SUPFAM" id="SSF52047">
    <property type="entry name" value="RNI-like"/>
    <property type="match status" value="1"/>
</dbReference>
<feature type="compositionally biased region" description="Basic and acidic residues" evidence="6">
    <location>
        <begin position="1"/>
        <end position="13"/>
    </location>
</feature>
<evidence type="ECO:0000256" key="3">
    <source>
        <dbReference type="ARBA" id="ARBA00023054"/>
    </source>
</evidence>
<proteinExistence type="predicted"/>
<evidence type="ECO:0000256" key="5">
    <source>
        <dbReference type="SAM" id="Coils"/>
    </source>
</evidence>
<feature type="compositionally biased region" description="Acidic residues" evidence="6">
    <location>
        <begin position="224"/>
        <end position="233"/>
    </location>
</feature>
<dbReference type="Gene3D" id="6.10.140.910">
    <property type="match status" value="1"/>
</dbReference>
<feature type="region of interest" description="Disordered" evidence="6">
    <location>
        <begin position="1"/>
        <end position="93"/>
    </location>
</feature>
<feature type="coiled-coil region" evidence="5">
    <location>
        <begin position="542"/>
        <end position="910"/>
    </location>
</feature>
<keyword evidence="4" id="KW-0206">Cytoskeleton</keyword>
<comment type="subcellular location">
    <subcellularLocation>
        <location evidence="1">Cytoplasm</location>
        <location evidence="1">Cytoskeleton</location>
        <location evidence="1">Microtubule organizing center</location>
        <location evidence="1">Centrosome</location>
    </subcellularLocation>
</comment>
<dbReference type="EMBL" id="JADGKB010000003">
    <property type="protein sequence ID" value="KAJ3262092.1"/>
    <property type="molecule type" value="Genomic_DNA"/>
</dbReference>
<protein>
    <submittedName>
        <fullName evidence="7">Uncharacterized protein</fullName>
    </submittedName>
</protein>
<evidence type="ECO:0000256" key="4">
    <source>
        <dbReference type="ARBA" id="ARBA00023212"/>
    </source>
</evidence>
<dbReference type="InterPro" id="IPR032675">
    <property type="entry name" value="LRR_dom_sf"/>
</dbReference>
<dbReference type="SMART" id="SM00368">
    <property type="entry name" value="LRR_RI"/>
    <property type="match status" value="6"/>
</dbReference>
<gene>
    <name evidence="7" type="ORF">HK103_003935</name>
</gene>
<evidence type="ECO:0000313" key="8">
    <source>
        <dbReference type="Proteomes" id="UP001210925"/>
    </source>
</evidence>
<name>A0AAD5Y8K3_9FUNG</name>
<keyword evidence="8" id="KW-1185">Reference proteome</keyword>
<dbReference type="AlphaFoldDB" id="A0AAD5Y8K3"/>
<keyword evidence="3 5" id="KW-0175">Coiled coil</keyword>
<evidence type="ECO:0000256" key="6">
    <source>
        <dbReference type="SAM" id="MobiDB-lite"/>
    </source>
</evidence>
<comment type="caution">
    <text evidence="7">The sequence shown here is derived from an EMBL/GenBank/DDBJ whole genome shotgun (WGS) entry which is preliminary data.</text>
</comment>
<dbReference type="PANTHER" id="PTHR23170">
    <property type="entry name" value="NY-REN-58 ANTIGEN"/>
    <property type="match status" value="1"/>
</dbReference>
<dbReference type="InterPro" id="IPR052116">
    <property type="entry name" value="Centro_Cilium_Assembly"/>
</dbReference>
<feature type="region of interest" description="Disordered" evidence="6">
    <location>
        <begin position="177"/>
        <end position="235"/>
    </location>
</feature>
<dbReference type="InterPro" id="IPR001611">
    <property type="entry name" value="Leu-rich_rpt"/>
</dbReference>
<sequence>MTKGLIERYETPKKDKKQSNGPQAGQPNKPIQRPSQTGNGPHSQLNQVTPVRQGPNQNFTPSQAQMNRMHPSMNQPSTPSMNQPSTPNMNQPSIVPLTPSKFRCMSCKHLTVKKPSAKALSFGVRRVQTAGHDRRYSESVASANSVDSIADRVDRQESMVFNEPYRTVVDPRTIGTFERTAQPGDSIDPTGPTEKPGIAEEPVENEPLTENTELEPDNQTITEPQEEQADPTMDESQISNVLEKSFVTEADDTEPNTRKLRKLFSCFVYMQQFQQAYLQNCAELSIEPQTSIINIIQERLKQDEGNKNTIVKKAFEILDLSGQSLTLKSCSALASALTDNNFFTKVVLADAFLGDDGCIKIAQALKTNTSIKYLDLRGNSIRSDGAIALGQMLKVNSTLECLYLEWNCIGIWDTGIKSIAEALTMNESLTLLDLRNNKIGPHSAQALAISLKHNTTLKKLDLRWNNAGIIGGRSFIDLLKWNRTIQDIELTGNEIPDDIYKSISVSLEKNREKWQHDYYSKVHAETLSNTIHTLSTSHQEALHNLQEKLNKTDNHSKSLSDKLSVASHEIHSMQEAYRIAQVRIERLESERKQFEEDIIKERLQVQAQMSEMQKDLVNEREKRLKLEDRNQQIIIETNGKYLELDAKYKKAELDVELLKKDKSILLDELQNAKEKERNLAQMWEEKLQRIDATHHTRMMNLQDAKDNEMAEKVKRVQDKLRAAEQEKIKLEEEMELLKQKFSHEKKRWLDQANEIEIRVKNEQELHRKDLESQVKSLITQKESLVADLHSSNQNLSQTRKEMELEMKKYHEQKGLLQQEVAETNTKNIKLTNEINQTRARMEEIRAQEAMLHTRITELMNLNKSSEKSIREYQDDIEKLKKQVGTRSALIQRLKDEIRQRDDELDAKDEETAIRMKELQLSINTLLTQRPKRHLKSKSIDTELE</sequence>
<dbReference type="PANTHER" id="PTHR23170:SF3">
    <property type="entry name" value="LEUCINE-RICH REPEAT-CONTAINING PROTEIN 45"/>
    <property type="match status" value="1"/>
</dbReference>
<dbReference type="Gene3D" id="3.80.10.10">
    <property type="entry name" value="Ribonuclease Inhibitor"/>
    <property type="match status" value="2"/>
</dbReference>
<dbReference type="Proteomes" id="UP001210925">
    <property type="component" value="Unassembled WGS sequence"/>
</dbReference>